<dbReference type="PANTHER" id="PTHR23135">
    <property type="entry name" value="MUR LIGASE FAMILY MEMBER"/>
    <property type="match status" value="1"/>
</dbReference>
<protein>
    <recommendedName>
        <fullName evidence="3">UDP-N-acetylmuramoyl-L-alanyl-D-glutamate--L-lysine ligase</fullName>
        <ecNumber evidence="3">6.3.2.7</ecNumber>
    </recommendedName>
    <alternativeName>
        <fullName evidence="3">L-lysine-adding enzyme</fullName>
    </alternativeName>
    <alternativeName>
        <fullName evidence="3">UDP-MurNAc-L-Ala-D-Glu:L-Lys ligase</fullName>
    </alternativeName>
    <alternativeName>
        <fullName evidence="3">UDP-MurNAc-tripeptide synthetase</fullName>
    </alternativeName>
    <alternativeName>
        <fullName evidence="3">UDP-N-acetylmuramyl-tripeptide synthetase</fullName>
    </alternativeName>
</protein>
<feature type="binding site" evidence="3">
    <location>
        <position position="186"/>
    </location>
    <ligand>
        <name>UDP-N-acetyl-alpha-D-muramoyl-L-alanyl-D-glutamate</name>
        <dbReference type="ChEBI" id="CHEBI:83900"/>
    </ligand>
</feature>
<dbReference type="GO" id="GO:0005524">
    <property type="term" value="F:ATP binding"/>
    <property type="evidence" value="ECO:0007669"/>
    <property type="project" value="UniProtKB-UniRule"/>
</dbReference>
<feature type="domain" description="Mur ligase central" evidence="6">
    <location>
        <begin position="112"/>
        <end position="332"/>
    </location>
</feature>
<keyword evidence="3 4" id="KW-0961">Cell wall biogenesis/degradation</keyword>
<dbReference type="NCBIfam" id="TIGR01085">
    <property type="entry name" value="murE"/>
    <property type="match status" value="1"/>
</dbReference>
<dbReference type="InterPro" id="IPR036615">
    <property type="entry name" value="Mur_ligase_C_dom_sf"/>
</dbReference>
<keyword evidence="3" id="KW-0067">ATP-binding</keyword>
<feature type="binding site" evidence="3">
    <location>
        <position position="36"/>
    </location>
    <ligand>
        <name>UDP-N-acetyl-alpha-D-muramoyl-L-alanyl-D-glutamate</name>
        <dbReference type="ChEBI" id="CHEBI:83900"/>
    </ligand>
</feature>
<dbReference type="Gene3D" id="3.40.1390.10">
    <property type="entry name" value="MurE/MurF, N-terminal domain"/>
    <property type="match status" value="1"/>
</dbReference>
<keyword evidence="8" id="KW-1185">Reference proteome</keyword>
<dbReference type="GO" id="GO:0000287">
    <property type="term" value="F:magnesium ion binding"/>
    <property type="evidence" value="ECO:0007669"/>
    <property type="project" value="UniProtKB-UniRule"/>
</dbReference>
<dbReference type="EC" id="6.3.2.7" evidence="3"/>
<dbReference type="HAMAP" id="MF_00208">
    <property type="entry name" value="MurE"/>
    <property type="match status" value="1"/>
</dbReference>
<feature type="domain" description="Mur ligase C-terminal" evidence="5">
    <location>
        <begin position="354"/>
        <end position="482"/>
    </location>
</feature>
<keyword evidence="3 4" id="KW-0131">Cell cycle</keyword>
<accession>A0A0C1PMU3</accession>
<dbReference type="InterPro" id="IPR035911">
    <property type="entry name" value="MurE/MurF_N"/>
</dbReference>
<dbReference type="InterPro" id="IPR013221">
    <property type="entry name" value="Mur_ligase_cen"/>
</dbReference>
<dbReference type="PANTHER" id="PTHR23135:SF4">
    <property type="entry name" value="UDP-N-ACETYLMURAMOYL-L-ALANYL-D-GLUTAMATE--2,6-DIAMINOPIMELATE LIGASE MURE HOMOLOG, CHLOROPLASTIC"/>
    <property type="match status" value="1"/>
</dbReference>
<keyword evidence="3 7" id="KW-0436">Ligase</keyword>
<comment type="caution">
    <text evidence="7">The sequence shown here is derived from an EMBL/GenBank/DDBJ whole genome shotgun (WGS) entry which is preliminary data.</text>
</comment>
<dbReference type="GeneID" id="74913168"/>
<comment type="function">
    <text evidence="3">Catalyzes the addition of L-lysine to the nucleotide precursor UDP-N-acetylmuramoyl-L-alanyl-D-glutamate (UMAG) in the biosynthesis of bacterial cell-wall peptidoglycan.</text>
</comment>
<dbReference type="SUPFAM" id="SSF63418">
    <property type="entry name" value="MurE/MurF N-terminal domain"/>
    <property type="match status" value="1"/>
</dbReference>
<evidence type="ECO:0000256" key="2">
    <source>
        <dbReference type="ARBA" id="ARBA00005898"/>
    </source>
</evidence>
<comment type="catalytic activity">
    <reaction evidence="3">
        <text>UDP-N-acetyl-alpha-D-muramoyl-L-alanyl-D-glutamate + L-lysine + ATP = UDP-N-acetyl-alpha-D-muramoyl-L-alanyl-gamma-D-glutamyl-L-lysine + ADP + phosphate + H(+)</text>
        <dbReference type="Rhea" id="RHEA:17969"/>
        <dbReference type="ChEBI" id="CHEBI:15378"/>
        <dbReference type="ChEBI" id="CHEBI:30616"/>
        <dbReference type="ChEBI" id="CHEBI:32551"/>
        <dbReference type="ChEBI" id="CHEBI:43474"/>
        <dbReference type="ChEBI" id="CHEBI:83900"/>
        <dbReference type="ChEBI" id="CHEBI:83903"/>
        <dbReference type="ChEBI" id="CHEBI:456216"/>
        <dbReference type="EC" id="6.3.2.7"/>
    </reaction>
</comment>
<dbReference type="GO" id="GO:0051301">
    <property type="term" value="P:cell division"/>
    <property type="evidence" value="ECO:0007669"/>
    <property type="project" value="UniProtKB-KW"/>
</dbReference>
<dbReference type="InterPro" id="IPR036565">
    <property type="entry name" value="Mur-like_cat_sf"/>
</dbReference>
<keyword evidence="3 4" id="KW-0133">Cell shape</keyword>
<comment type="pathway">
    <text evidence="1 3 4">Cell wall biogenesis; peptidoglycan biosynthesis.</text>
</comment>
<dbReference type="SUPFAM" id="SSF53244">
    <property type="entry name" value="MurD-like peptide ligases, peptide-binding domain"/>
    <property type="match status" value="1"/>
</dbReference>
<evidence type="ECO:0000313" key="8">
    <source>
        <dbReference type="Proteomes" id="UP000031397"/>
    </source>
</evidence>
<evidence type="ECO:0000256" key="4">
    <source>
        <dbReference type="RuleBase" id="RU004135"/>
    </source>
</evidence>
<feature type="binding site" evidence="3">
    <location>
        <begin position="113"/>
        <end position="119"/>
    </location>
    <ligand>
        <name>ATP</name>
        <dbReference type="ChEBI" id="CHEBI:30616"/>
    </ligand>
</feature>
<reference evidence="7 8" key="1">
    <citation type="submission" date="2014-06" db="EMBL/GenBank/DDBJ databases">
        <title>Functional and comparative genomic analyses of the Drosophila gut microbiota identify candidate symbiosis factors.</title>
        <authorList>
            <person name="Newell P.D."/>
            <person name="Chaston J.M."/>
            <person name="Douglas A.E."/>
        </authorList>
    </citation>
    <scope>NUCLEOTIDE SEQUENCE [LARGE SCALE GENOMIC DNA]</scope>
    <source>
        <strain evidence="7 8">DmCS_002</strain>
    </source>
</reference>
<dbReference type="EMBL" id="JOJZ01000010">
    <property type="protein sequence ID" value="KID42077.1"/>
    <property type="molecule type" value="Genomic_DNA"/>
</dbReference>
<evidence type="ECO:0000256" key="1">
    <source>
        <dbReference type="ARBA" id="ARBA00004752"/>
    </source>
</evidence>
<dbReference type="AlphaFoldDB" id="A0A0C1PMU3"/>
<dbReference type="InterPro" id="IPR004101">
    <property type="entry name" value="Mur_ligase_C"/>
</dbReference>
<feature type="modified residue" description="N6-carboxylysine" evidence="3">
    <location>
        <position position="228"/>
    </location>
</feature>
<evidence type="ECO:0000259" key="6">
    <source>
        <dbReference type="Pfam" id="PF08245"/>
    </source>
</evidence>
<comment type="similarity">
    <text evidence="2 3">Belongs to the MurCDEF family. MurE subfamily.</text>
</comment>
<feature type="binding site" evidence="3">
    <location>
        <begin position="159"/>
        <end position="160"/>
    </location>
    <ligand>
        <name>UDP-N-acetyl-alpha-D-muramoyl-L-alanyl-D-glutamate</name>
        <dbReference type="ChEBI" id="CHEBI:83900"/>
    </ligand>
</feature>
<dbReference type="GO" id="GO:0071555">
    <property type="term" value="P:cell wall organization"/>
    <property type="evidence" value="ECO:0007669"/>
    <property type="project" value="UniProtKB-KW"/>
</dbReference>
<keyword evidence="3 4" id="KW-0573">Peptidoglycan synthesis</keyword>
<dbReference type="Pfam" id="PF08245">
    <property type="entry name" value="Mur_ligase_M"/>
    <property type="match status" value="1"/>
</dbReference>
<keyword evidence="3" id="KW-0460">Magnesium</keyword>
<feature type="binding site" evidence="3">
    <location>
        <position position="194"/>
    </location>
    <ligand>
        <name>UDP-N-acetyl-alpha-D-muramoyl-L-alanyl-D-glutamate</name>
        <dbReference type="ChEBI" id="CHEBI:83900"/>
    </ligand>
</feature>
<evidence type="ECO:0000256" key="3">
    <source>
        <dbReference type="HAMAP-Rule" id="MF_00208"/>
    </source>
</evidence>
<dbReference type="UniPathway" id="UPA00219"/>
<comment type="caution">
    <text evidence="3">Lacks conserved residue(s) required for the propagation of feature annotation.</text>
</comment>
<sequence>MSLSIQEIKNILREHDLLKSINQVSDHNFDYVSYDSRDIKPNTLFFGKGNFKPEFVTKAKDAGATGIVCEKHLSESNGMNEILVTNIQKAMSLISAAFFNYPQDDLFIIAFTGTKGKTTSSYFTRDAIEKATSDRTALFSTINTVVGNKPDQTFKSHLTTPESLDVFKNMRAAVDNGMKYLIMEVSSQAYLKNRVYGLKYNVGNFLNISPDHIGENEHPTFANYLHCKEQLLVNSHTCILNADSDHLVDIYYAAKTTTDPENIYLFGKKGTTPQIEVDLDFVYESISDSLTNNDIQLNSVSEKAKKLGLDGNYRIGIPGDYNESNATASIISAGLAGFKRGDMIDGLASARIPGRMEIFKSKNHGNVHVDYAHNYASMNALLGFLKRQDPNGKVIVVVGSPGNKGIDRRKGFGKALTQNADVAFLTTDDPAYEDPMKIAKEIDNHIDHDKVDVHFEMDREKAIKDAINFGKTGDIIVVAGKGRDPYQKINGVDTPYPTDSVIVEDYLEDLNSNDK</sequence>
<dbReference type="GO" id="GO:0005737">
    <property type="term" value="C:cytoplasm"/>
    <property type="evidence" value="ECO:0007669"/>
    <property type="project" value="UniProtKB-SubCell"/>
</dbReference>
<dbReference type="Gene3D" id="3.40.1190.10">
    <property type="entry name" value="Mur-like, catalytic domain"/>
    <property type="match status" value="1"/>
</dbReference>
<dbReference type="SUPFAM" id="SSF53623">
    <property type="entry name" value="MurD-like peptide ligases, catalytic domain"/>
    <property type="match status" value="1"/>
</dbReference>
<dbReference type="OrthoDB" id="9800958at2"/>
<gene>
    <name evidence="3" type="primary">murE</name>
    <name evidence="7" type="ORF">LfDm3_0482</name>
</gene>
<keyword evidence="3" id="KW-0963">Cytoplasm</keyword>
<dbReference type="Proteomes" id="UP000031397">
    <property type="component" value="Unassembled WGS sequence"/>
</dbReference>
<dbReference type="GO" id="GO:0008360">
    <property type="term" value="P:regulation of cell shape"/>
    <property type="evidence" value="ECO:0007669"/>
    <property type="project" value="UniProtKB-KW"/>
</dbReference>
<dbReference type="Gene3D" id="3.90.190.20">
    <property type="entry name" value="Mur ligase, C-terminal domain"/>
    <property type="match status" value="1"/>
</dbReference>
<dbReference type="InterPro" id="IPR005761">
    <property type="entry name" value="UDP-N-AcMur-Glu-dNH2Pim_ligase"/>
</dbReference>
<dbReference type="NCBIfam" id="NF001130">
    <property type="entry name" value="PRK00139.2-4"/>
    <property type="match status" value="1"/>
</dbReference>
<comment type="subcellular location">
    <subcellularLocation>
        <location evidence="3 4">Cytoplasm</location>
    </subcellularLocation>
</comment>
<dbReference type="Pfam" id="PF02875">
    <property type="entry name" value="Mur_ligase_C"/>
    <property type="match status" value="1"/>
</dbReference>
<dbReference type="RefSeq" id="WP_039143864.1">
    <property type="nucleotide sequence ID" value="NZ_JOJZ01000010.1"/>
</dbReference>
<feature type="short sequence motif" description="L-lysine recognition motif" evidence="3">
    <location>
        <begin position="428"/>
        <end position="431"/>
    </location>
</feature>
<comment type="cofactor">
    <cofactor evidence="3">
        <name>Mg(2+)</name>
        <dbReference type="ChEBI" id="CHEBI:18420"/>
    </cofactor>
</comment>
<comment type="PTM">
    <text evidence="3">Carboxylation is probably crucial for Mg(2+) binding and, consequently, for the gamma-phosphate positioning of ATP.</text>
</comment>
<keyword evidence="3 4" id="KW-0132">Cell division</keyword>
<organism evidence="7 8">
    <name type="scientific">Fructilactobacillus fructivorans</name>
    <dbReference type="NCBI Taxonomy" id="1614"/>
    <lineage>
        <taxon>Bacteria</taxon>
        <taxon>Bacillati</taxon>
        <taxon>Bacillota</taxon>
        <taxon>Bacilli</taxon>
        <taxon>Lactobacillales</taxon>
        <taxon>Lactobacillaceae</taxon>
        <taxon>Fructilactobacillus</taxon>
    </lineage>
</organism>
<evidence type="ECO:0000259" key="5">
    <source>
        <dbReference type="Pfam" id="PF02875"/>
    </source>
</evidence>
<evidence type="ECO:0000313" key="7">
    <source>
        <dbReference type="EMBL" id="KID42077.1"/>
    </source>
</evidence>
<proteinExistence type="inferred from homology"/>
<keyword evidence="3" id="KW-0547">Nucleotide-binding</keyword>
<name>A0A0C1PMU3_9LACO</name>
<dbReference type="PATRIC" id="fig|1614.7.peg.470"/>
<dbReference type="GO" id="GO:0047482">
    <property type="term" value="F:UDP-N-acetylmuramoyl-L-alanyl-D-glutamate-L-lysine ligase activity"/>
    <property type="evidence" value="ECO:0007669"/>
    <property type="project" value="UniProtKB-UniRule"/>
</dbReference>
<dbReference type="GO" id="GO:0009252">
    <property type="term" value="P:peptidoglycan biosynthetic process"/>
    <property type="evidence" value="ECO:0007669"/>
    <property type="project" value="UniProtKB-UniRule"/>
</dbReference>